<sequence>MRQTYFENAVALRSSNTCATSLPSFGAIQIMSELTGDGDMSEIGPLEEGQGADTTKKPRRLNFYKCAYCRAAKKKVITVLQTKKARQRSFHGYLLICWNSPGALTSRINLGLIPFNRNPNFIGRSAILQELEHQLMEPSSQLRAALFGLGGVGNMQAASKFTSGRSLVKVEKMEVDESRQLLCANLKGSKYVSRDLDALLSRLEYLPLALAQAAAFIQENDISVSEYLQLFDESDHGLIDLLGEDFQTIGRDLAAPHAVVQTWICSFEQINRQNALAGEILSLMSFYDQHNIPLEFMSYYIEQQPNPEFKSKLELTKALGILKAFSFIEATSERSLNIHRLVQLVTHKWLTERGTFARFAGQALLVVSHAFPVGNFENRETCSKYLPHVYAVLNSKGTGSPDERAAKAVLLDATAGHLLYNGLLEQAELFQLQALQIHREMLGEDHPSSLTSKSNLASTYRNRGQWKEAELLEFQVMEIRKTILGADHPDTLKSISNLASTLWNQGRWREAEPLEVQVMNTRKATLGEDHPDTLISMANLASTYRSQGRWNEAELLDLQVVAKTKNVLGEEHPITLTSMASLASTFWMQGRWAEAESLEARVLETRKKVLGENHPSVLVSMANLGSIFCGQGRWKDAELLELQVIEKRREILGEHHPSTLVSMANLASTFWNQGRWESAESLEMQVMKIRKATLGDEHPDTLISMANLAFTYHAQGRFDDALHLMQNCLLLQQRVLGMSHPYTISALSAIQEWQKTSCG</sequence>
<dbReference type="PANTHER" id="PTHR46082">
    <property type="entry name" value="ATP/GTP-BINDING PROTEIN-RELATED"/>
    <property type="match status" value="1"/>
</dbReference>
<organism evidence="1 2">
    <name type="scientific">Stachybotrys chartarum (strain CBS 109288 / IBT 7711)</name>
    <name type="common">Toxic black mold</name>
    <name type="synonym">Stilbospora chartarum</name>
    <dbReference type="NCBI Taxonomy" id="1280523"/>
    <lineage>
        <taxon>Eukaryota</taxon>
        <taxon>Fungi</taxon>
        <taxon>Dikarya</taxon>
        <taxon>Ascomycota</taxon>
        <taxon>Pezizomycotina</taxon>
        <taxon>Sordariomycetes</taxon>
        <taxon>Hypocreomycetidae</taxon>
        <taxon>Hypocreales</taxon>
        <taxon>Stachybotryaceae</taxon>
        <taxon>Stachybotrys</taxon>
    </lineage>
</organism>
<evidence type="ECO:0000313" key="2">
    <source>
        <dbReference type="Proteomes" id="UP000028045"/>
    </source>
</evidence>
<evidence type="ECO:0008006" key="3">
    <source>
        <dbReference type="Google" id="ProtNLM"/>
    </source>
</evidence>
<gene>
    <name evidence="1" type="ORF">S7711_09285</name>
</gene>
<dbReference type="SUPFAM" id="SSF48452">
    <property type="entry name" value="TPR-like"/>
    <property type="match status" value="3"/>
</dbReference>
<evidence type="ECO:0000313" key="1">
    <source>
        <dbReference type="EMBL" id="KEY65494.1"/>
    </source>
</evidence>
<dbReference type="PANTHER" id="PTHR46082:SF11">
    <property type="entry name" value="AAA+ ATPASE DOMAIN-CONTAINING PROTEIN-RELATED"/>
    <property type="match status" value="1"/>
</dbReference>
<name>A0A084AJL5_STACB</name>
<keyword evidence="2" id="KW-1185">Reference proteome</keyword>
<dbReference type="AlphaFoldDB" id="A0A084AJL5"/>
<dbReference type="Pfam" id="PF13374">
    <property type="entry name" value="TPR_10"/>
    <property type="match status" value="6"/>
</dbReference>
<proteinExistence type="predicted"/>
<dbReference type="OrthoDB" id="5986190at2759"/>
<dbReference type="InterPro" id="IPR053137">
    <property type="entry name" value="NLR-like"/>
</dbReference>
<dbReference type="InterPro" id="IPR011990">
    <property type="entry name" value="TPR-like_helical_dom_sf"/>
</dbReference>
<dbReference type="HOGENOM" id="CLU_000288_125_8_1"/>
<dbReference type="Proteomes" id="UP000028045">
    <property type="component" value="Unassembled WGS sequence"/>
</dbReference>
<reference evidence="1 2" key="1">
    <citation type="journal article" date="2014" name="BMC Genomics">
        <title>Comparative genome sequencing reveals chemotype-specific gene clusters in the toxigenic black mold Stachybotrys.</title>
        <authorList>
            <person name="Semeiks J."/>
            <person name="Borek D."/>
            <person name="Otwinowski Z."/>
            <person name="Grishin N.V."/>
        </authorList>
    </citation>
    <scope>NUCLEOTIDE SEQUENCE [LARGE SCALE GENOMIC DNA]</scope>
    <source>
        <strain evidence="2">CBS 109288 / IBT 7711</strain>
    </source>
</reference>
<dbReference type="Gene3D" id="1.25.40.10">
    <property type="entry name" value="Tetratricopeptide repeat domain"/>
    <property type="match status" value="2"/>
</dbReference>
<protein>
    <recommendedName>
        <fullName evidence="3">Kinesin light chain</fullName>
    </recommendedName>
</protein>
<dbReference type="PRINTS" id="PR00381">
    <property type="entry name" value="KINESINLIGHT"/>
</dbReference>
<accession>A0A084AJL5</accession>
<dbReference type="Pfam" id="PF13424">
    <property type="entry name" value="TPR_12"/>
    <property type="match status" value="1"/>
</dbReference>
<dbReference type="EMBL" id="KL648701">
    <property type="protein sequence ID" value="KEY65494.1"/>
    <property type="molecule type" value="Genomic_DNA"/>
</dbReference>